<evidence type="ECO:0000256" key="1">
    <source>
        <dbReference type="ARBA" id="ARBA00022722"/>
    </source>
</evidence>
<feature type="compositionally biased region" description="Low complexity" evidence="5">
    <location>
        <begin position="1633"/>
        <end position="1660"/>
    </location>
</feature>
<feature type="region of interest" description="Disordered" evidence="5">
    <location>
        <begin position="2019"/>
        <end position="2070"/>
    </location>
</feature>
<feature type="region of interest" description="Disordered" evidence="5">
    <location>
        <begin position="1878"/>
        <end position="1950"/>
    </location>
</feature>
<dbReference type="CDD" id="cd18673">
    <property type="entry name" value="PIN_XRN1-2-like"/>
    <property type="match status" value="1"/>
</dbReference>
<evidence type="ECO:0000313" key="10">
    <source>
        <dbReference type="EMBL" id="CEL65951.1"/>
    </source>
</evidence>
<proteinExistence type="inferred from homology"/>
<evidence type="ECO:0000313" key="9">
    <source>
        <dbReference type="EMBL" id="CBZ51991.1"/>
    </source>
</evidence>
<keyword evidence="3 9" id="KW-0269">Exonuclease</keyword>
<feature type="domain" description="Xrn1 N-terminal" evidence="6">
    <location>
        <begin position="1"/>
        <end position="239"/>
    </location>
</feature>
<dbReference type="InterPro" id="IPR041412">
    <property type="entry name" value="Xrn1_helical"/>
</dbReference>
<dbReference type="InterPro" id="IPR041385">
    <property type="entry name" value="SH3_12"/>
</dbReference>
<feature type="compositionally biased region" description="Polar residues" evidence="5">
    <location>
        <begin position="1685"/>
        <end position="1694"/>
    </location>
</feature>
<sequence length="2070" mass="224732">MGIGRFYRWLSERYPLINEKITQASLPEFDNLYLDMNGILHTCSHGNSGGMLHESEDAMWVDVFAALDLIISTVNPKKFLVLAADGVAPRAKMNQQRARRYRAAKDAAELARQKEEHRLLKMQRKQDKSAPQSPPSGGHFDSNCISPGTEFMAKFFRHLRFFCEKKLNEDARWKHLKVVLSGPDVPGEGEHKIMQFIRCSKSDPHSGRNVRHCLYGLDADLIMLSLASHEPHFCLLREEVVFGKAVTKGPQDRLLTKRENLQLLHISLLREYLFLEFAAVALRAAPALKSSSNEKEQPSRADGAAPAEIVFDASLGSPSLRPSLLYPRERERIIDDYVLFCFMVGNDFLPHPKATDIADGGLDLLMTCYKEYLQGYAVLAEQAPSPAGPWLSTGCGQIDFCNFFLFLSLFVDTVETDLLQEWAADSQWIQSKRRNAREAHAESKPPPSGDALLAYRQAFYLKKMGMDGHTPEGRKQIDRLAVDYLEGLQWVLYYYFRGPHYSGWDWFYPHHYAPFMTDVLCCSFFTEGVKDLADLRRKEIRFPASKPYAPFMQLLSILPPKSASLLPKALRQILLSPSLELLPYFPTDFEVDMEGCTVPWGGVTLLPFIEEKLLYKEALPLFSKLTGEEARRNTRGKNVLLYRDRHLRSRTLRRLAVAAQTAADEAEALESSSAIQWFGGEDEEDPVMACRFFFFRERVAEEKGRAPPHKSLLDASLARAAASLEPRKAISSLPSVFPSLKHSCVREEVIEVCPPAMVVEMSEKERQREGGGVSDGKLPGGVDVDACRGPALPRNAYAFPNFVLTGTKPLLAEFPSLHRLNFEWDYFVGVKVFNSESKKNSVLIQVVPPYAAAASGASFFAPVLARSDDSDGPSEAAHAKLTRAVEPFDPAKHLLPYLRAPLLHYDFPFLRLAKPVAVWLPNLYYALPAQSLCLSSFSPAFLFSSPCPVGVEESTPPLQQQEAVAAETRRLKRIGLDFPANAAYAALSARASPTQPKNEVSLPLATQSLSPSALARFALSSAEDFLRLAELITFALPGQKAEVARRSAHPATLPSSILLELNPVRAVEVFADARSPAVVFEEKPVFRLLPLVSLPVPLPRCLRPPLAPESAQAGREETAGGDAQWREGTEVLVVDQRESMLACCGEVVAVLQRNHADRGKEDKVSVLFFSPWAARDRRQDNQQKLQWNIDRVIRQCLPPPLHTVPEAAALLKMPLSVFYAVASSFFLKLAERREDCGLHIIASTRPEKIEGADGTATFVPNSSEPLFSPGYSYPLSMGPRKDGDNPRRGPGSRMSSHLLTPAAIQAVRDVFTEYPAVYKRLFEVCKEQGGSFKTPTLTAASVFASEGGDFQFTASMFVSAMERHPCRKNKLVKGSYTWMPKDVLPSLESVVDASFGKNSGASSGSPWKGGASKPRKSRESRDAAAAETSERGVLRENGVGSQEDVGPNRERDDLPVLQNFEPASLLPASSADALRKKIIAGFFSLVSTASRPSGVVEGRWTLRLFLGQRVAYITQAGCIYQGSRGTVTGLCSVDGSIPFRISGDTAFETTLSVKASLGRRGAKGGKGGDGRPEAWAWWDEAEIAGALQGILQDIVVEVLLDHVQLGAQNMDGRCASLRLIRVPCIELFPLVSRPASPSGSAAPSRGAARPETAPARRAAPVGSNASPLLPSAGLRDLARPATAPDAQQTESQAQGRGLLPHPVANGGQGRRAGGSSADARPGASPSADQSRPLLRLLQGGSDRETAKEPAESTSGVPRPGPASLQVQQHATQHMKELLGIKTAASAASLTGQGSGGEIASARSAAERPVGEAHPGRGDDTHSVPQTSAAQTVERGASNITSLIKQLMSRDTPNPQHAAEPIVQSFARMNPPAAVPAREQTVESRSVSQKPRAADAARHVSQKPCEYATHTPATPGLFLDSRTPCTASSGATSCPPATAGTPAASGASPSMAQQGRNLLDLLKGKERSRGNLSTPENREPADGAAGACVENEPDTSRRDEEDDEVLLRTSVLPCRSAASGVCTAGRRGTQAGGPSGGAARSGTARNSAISTGRGRGAAGRGSNGFRGSQRR</sequence>
<reference evidence="9" key="1">
    <citation type="submission" date="2011-02" db="EMBL/GenBank/DDBJ databases">
        <authorList>
            <person name="Aslett M."/>
        </authorList>
    </citation>
    <scope>NUCLEOTIDE SEQUENCE</scope>
    <source>
        <strain evidence="9">Liverpool</strain>
    </source>
</reference>
<dbReference type="InterPro" id="IPR027073">
    <property type="entry name" value="5_3_exoribonuclease"/>
</dbReference>
<dbReference type="InterPro" id="IPR004859">
    <property type="entry name" value="Xrn1_N"/>
</dbReference>
<feature type="compositionally biased region" description="Low complexity" evidence="5">
    <location>
        <begin position="1929"/>
        <end position="1949"/>
    </location>
</feature>
<protein>
    <submittedName>
        <fullName evidence="10">5'-3' exonuclease, putative</fullName>
    </submittedName>
    <submittedName>
        <fullName evidence="9">Putative 5'-3' exonuclease</fullName>
    </submittedName>
</protein>
<dbReference type="RefSeq" id="XP_003882024.1">
    <property type="nucleotide sequence ID" value="XM_003881975.1"/>
</dbReference>
<keyword evidence="11" id="KW-1185">Reference proteome</keyword>
<dbReference type="GeneID" id="13444778"/>
<dbReference type="GO" id="GO:0005634">
    <property type="term" value="C:nucleus"/>
    <property type="evidence" value="ECO:0007669"/>
    <property type="project" value="TreeGrafter"/>
</dbReference>
<dbReference type="EMBL" id="LN714480">
    <property type="protein sequence ID" value="CEL65951.1"/>
    <property type="molecule type" value="Genomic_DNA"/>
</dbReference>
<feature type="compositionally biased region" description="Low complexity" evidence="5">
    <location>
        <begin position="2036"/>
        <end position="2051"/>
    </location>
</feature>
<dbReference type="Pfam" id="PF18129">
    <property type="entry name" value="SH3_12"/>
    <property type="match status" value="1"/>
</dbReference>
<reference evidence="10" key="4">
    <citation type="journal article" date="2015" name="PLoS ONE">
        <title>Comprehensive Evaluation of Toxoplasma gondii VEG and Neospora caninum LIV Genomes with Tachyzoite Stage Transcriptome and Proteome Defines Novel Transcript Features.</title>
        <authorList>
            <person name="Ramaprasad A."/>
            <person name="Mourier T."/>
            <person name="Naeem R."/>
            <person name="Malas T.B."/>
            <person name="Moussa E."/>
            <person name="Panigrahi A."/>
            <person name="Vermont S.J."/>
            <person name="Otto T.D."/>
            <person name="Wastling J."/>
            <person name="Pain A."/>
        </authorList>
    </citation>
    <scope>NUCLEOTIDE SEQUENCE</scope>
    <source>
        <strain evidence="10">Liverpool</strain>
    </source>
</reference>
<evidence type="ECO:0000259" key="6">
    <source>
        <dbReference type="Pfam" id="PF03159"/>
    </source>
</evidence>
<reference evidence="9" key="2">
    <citation type="submission" date="2011-03" db="EMBL/GenBank/DDBJ databases">
        <title>Comparative genomics and transcriptomics of Neospora caninum and Toxoplasma gondii.</title>
        <authorList>
            <person name="Reid A.J."/>
            <person name="Sohal A."/>
            <person name="Harris D."/>
            <person name="Quail M."/>
            <person name="Sanders M."/>
            <person name="Berriman M."/>
            <person name="Wastling J.M."/>
            <person name="Pain A."/>
        </authorList>
    </citation>
    <scope>NUCLEOTIDE SEQUENCE</scope>
    <source>
        <strain evidence="9">Liverpool</strain>
    </source>
</reference>
<feature type="region of interest" description="Disordered" evidence="5">
    <location>
        <begin position="1966"/>
        <end position="2003"/>
    </location>
</feature>
<name>F0VE48_NEOCL</name>
<feature type="region of interest" description="Disordered" evidence="5">
    <location>
        <begin position="1633"/>
        <end position="1771"/>
    </location>
</feature>
<dbReference type="OrthoDB" id="372487at2759"/>
<gene>
    <name evidence="10" type="ORF">BN1204_017830</name>
    <name evidence="9" type="ORF">NCLIV_017830</name>
</gene>
<evidence type="ECO:0000256" key="4">
    <source>
        <dbReference type="ARBA" id="ARBA00038299"/>
    </source>
</evidence>
<feature type="region of interest" description="Disordered" evidence="5">
    <location>
        <begin position="120"/>
        <end position="141"/>
    </location>
</feature>
<dbReference type="GO" id="GO:0004534">
    <property type="term" value="F:5'-3' RNA exonuclease activity"/>
    <property type="evidence" value="ECO:0007669"/>
    <property type="project" value="TreeGrafter"/>
</dbReference>
<feature type="region of interest" description="Disordered" evidence="5">
    <location>
        <begin position="1398"/>
        <end position="1456"/>
    </location>
</feature>
<evidence type="ECO:0000313" key="11">
    <source>
        <dbReference type="Proteomes" id="UP000007494"/>
    </source>
</evidence>
<feature type="domain" description="Xrn1 helical" evidence="7">
    <location>
        <begin position="330"/>
        <end position="386"/>
    </location>
</feature>
<feature type="domain" description="Xrn1 helical" evidence="7">
    <location>
        <begin position="455"/>
        <end position="662"/>
    </location>
</feature>
<evidence type="ECO:0000259" key="7">
    <source>
        <dbReference type="Pfam" id="PF17846"/>
    </source>
</evidence>
<reference evidence="11" key="3">
    <citation type="journal article" date="2012" name="PLoS Pathog.">
        <title>Comparative genomics of the apicomplexan parasites Toxoplasma gondii and Neospora caninum: Coccidia differing in host range and transmission strategy.</title>
        <authorList>
            <person name="Reid A.J."/>
            <person name="Vermont S.J."/>
            <person name="Cotton J.A."/>
            <person name="Harris D."/>
            <person name="Hill-Cawthorne G.A."/>
            <person name="Konen-Waisman S."/>
            <person name="Latham S.M."/>
            <person name="Mourier T."/>
            <person name="Norton R."/>
            <person name="Quail M.A."/>
            <person name="Sanders M."/>
            <person name="Shanmugam D."/>
            <person name="Sohal A."/>
            <person name="Wasmuth J.D."/>
            <person name="Brunk B."/>
            <person name="Grigg M.E."/>
            <person name="Howard J.C."/>
            <person name="Parkinson J."/>
            <person name="Roos D.S."/>
            <person name="Trees A.J."/>
            <person name="Berriman M."/>
            <person name="Pain A."/>
            <person name="Wastling J.M."/>
        </authorList>
    </citation>
    <scope>NUCLEOTIDE SEQUENCE [LARGE SCALE GENOMIC DNA]</scope>
    <source>
        <strain evidence="11">Liverpool</strain>
    </source>
</reference>
<feature type="compositionally biased region" description="Low complexity" evidence="5">
    <location>
        <begin position="1713"/>
        <end position="1728"/>
    </location>
</feature>
<feature type="compositionally biased region" description="Basic and acidic residues" evidence="5">
    <location>
        <begin position="1417"/>
        <end position="1434"/>
    </location>
</feature>
<dbReference type="GO" id="GO:0003723">
    <property type="term" value="F:RNA binding"/>
    <property type="evidence" value="ECO:0007669"/>
    <property type="project" value="TreeGrafter"/>
</dbReference>
<feature type="compositionally biased region" description="Basic and acidic residues" evidence="5">
    <location>
        <begin position="1741"/>
        <end position="1750"/>
    </location>
</feature>
<evidence type="ECO:0000256" key="5">
    <source>
        <dbReference type="SAM" id="MobiDB-lite"/>
    </source>
</evidence>
<dbReference type="EMBL" id="FR823387">
    <property type="protein sequence ID" value="CBZ51991.1"/>
    <property type="molecule type" value="Genomic_DNA"/>
</dbReference>
<dbReference type="Gene3D" id="2.30.30.750">
    <property type="match status" value="1"/>
</dbReference>
<dbReference type="PANTHER" id="PTHR12341:SF7">
    <property type="entry name" value="5'-3' EXORIBONUCLEASE 1"/>
    <property type="match status" value="1"/>
</dbReference>
<dbReference type="Pfam" id="PF17846">
    <property type="entry name" value="XRN_M"/>
    <property type="match status" value="2"/>
</dbReference>
<dbReference type="GO" id="GO:0000956">
    <property type="term" value="P:nuclear-transcribed mRNA catabolic process"/>
    <property type="evidence" value="ECO:0007669"/>
    <property type="project" value="TreeGrafter"/>
</dbReference>
<dbReference type="PANTHER" id="PTHR12341">
    <property type="entry name" value="5'-&gt;3' EXORIBONUCLEASE"/>
    <property type="match status" value="1"/>
</dbReference>
<evidence type="ECO:0000256" key="2">
    <source>
        <dbReference type="ARBA" id="ARBA00022801"/>
    </source>
</evidence>
<evidence type="ECO:0000259" key="8">
    <source>
        <dbReference type="Pfam" id="PF18129"/>
    </source>
</evidence>
<evidence type="ECO:0000256" key="3">
    <source>
        <dbReference type="ARBA" id="ARBA00022839"/>
    </source>
</evidence>
<dbReference type="Pfam" id="PF03159">
    <property type="entry name" value="XRN_N"/>
    <property type="match status" value="1"/>
</dbReference>
<dbReference type="Proteomes" id="UP000007494">
    <property type="component" value="Chromosome VI"/>
</dbReference>
<dbReference type="Gene3D" id="3.40.50.12390">
    <property type="match status" value="2"/>
</dbReference>
<dbReference type="VEuPathDB" id="ToxoDB:NCLIV_017830"/>
<dbReference type="eggNOG" id="KOG2045">
    <property type="taxonomic scope" value="Eukaryota"/>
</dbReference>
<keyword evidence="2" id="KW-0378">Hydrolase</keyword>
<dbReference type="OMA" id="MQFIRCS"/>
<accession>F0VE48</accession>
<keyword evidence="1" id="KW-0540">Nuclease</keyword>
<organism evidence="9 11">
    <name type="scientific">Neospora caninum (strain Liverpool)</name>
    <dbReference type="NCBI Taxonomy" id="572307"/>
    <lineage>
        <taxon>Eukaryota</taxon>
        <taxon>Sar</taxon>
        <taxon>Alveolata</taxon>
        <taxon>Apicomplexa</taxon>
        <taxon>Conoidasida</taxon>
        <taxon>Coccidia</taxon>
        <taxon>Eucoccidiorida</taxon>
        <taxon>Eimeriorina</taxon>
        <taxon>Sarcocystidae</taxon>
        <taxon>Neospora</taxon>
    </lineage>
</organism>
<feature type="domain" description="5'-3' exoribonuclease 1 SH3-like" evidence="8">
    <location>
        <begin position="1505"/>
        <end position="1628"/>
    </location>
</feature>
<feature type="compositionally biased region" description="Basic and acidic residues" evidence="5">
    <location>
        <begin position="1804"/>
        <end position="1821"/>
    </location>
</feature>
<feature type="region of interest" description="Disordered" evidence="5">
    <location>
        <begin position="1789"/>
        <end position="1834"/>
    </location>
</feature>
<feature type="compositionally biased region" description="Gly residues" evidence="5">
    <location>
        <begin position="2052"/>
        <end position="2063"/>
    </location>
</feature>
<dbReference type="Gene3D" id="1.25.40.1050">
    <property type="match status" value="1"/>
</dbReference>
<comment type="similarity">
    <text evidence="4">Belongs to the 5'-3' exonuclease family.</text>
</comment>
<dbReference type="InterPro" id="IPR047008">
    <property type="entry name" value="XRN1_SH3_sf"/>
</dbReference>
<dbReference type="InParanoid" id="F0VE48"/>